<keyword evidence="2" id="KW-0812">Transmembrane</keyword>
<evidence type="ECO:0000256" key="2">
    <source>
        <dbReference type="SAM" id="Phobius"/>
    </source>
</evidence>
<dbReference type="Proteomes" id="UP000002213">
    <property type="component" value="Chromosome"/>
</dbReference>
<proteinExistence type="predicted"/>
<feature type="region of interest" description="Disordered" evidence="1">
    <location>
        <begin position="1"/>
        <end position="33"/>
    </location>
</feature>
<sequence>MNASPPPNPTPTPPPSTPPPPPPPTPHHPPTPVQAWSEVHAQDVSHSRLATAWITLVHRLAPHLDQVPPDLLSAAGVLTTAAALPAAAAGHHWPLLSLLLLITAALLDGLDGAVAIRTNKVRPLGAVVDAVADRLSDLCLLAVLVLLGAPERLATAVGAALFLHEYARARAQGVGLTGAAAVTIAERPTRVIVVAVACLGAGTWPEGAPWFGWSWGALCLWLWAAISAIGGAHLAIALTRALRQ</sequence>
<dbReference type="RefSeq" id="WP_015803663.1">
    <property type="nucleotide sequence ID" value="NC_013093.1"/>
</dbReference>
<dbReference type="AlphaFoldDB" id="C6WQT6"/>
<evidence type="ECO:0000256" key="1">
    <source>
        <dbReference type="SAM" id="MobiDB-lite"/>
    </source>
</evidence>
<dbReference type="eggNOG" id="COG0558">
    <property type="taxonomic scope" value="Bacteria"/>
</dbReference>
<dbReference type="InterPro" id="IPR000462">
    <property type="entry name" value="CDP-OH_P_trans"/>
</dbReference>
<keyword evidence="2" id="KW-1133">Transmembrane helix</keyword>
<gene>
    <name evidence="3" type="ordered locus">Amir_4950</name>
</gene>
<keyword evidence="4" id="KW-1185">Reference proteome</keyword>
<dbReference type="GO" id="GO:0016780">
    <property type="term" value="F:phosphotransferase activity, for other substituted phosphate groups"/>
    <property type="evidence" value="ECO:0007669"/>
    <property type="project" value="InterPro"/>
</dbReference>
<organism evidence="3 4">
    <name type="scientific">Actinosynnema mirum (strain ATCC 29888 / DSM 43827 / JCM 3225 / NBRC 14064 / NCIMB 13271 / NRRL B-12336 / IMRU 3971 / 101)</name>
    <dbReference type="NCBI Taxonomy" id="446462"/>
    <lineage>
        <taxon>Bacteria</taxon>
        <taxon>Bacillati</taxon>
        <taxon>Actinomycetota</taxon>
        <taxon>Actinomycetes</taxon>
        <taxon>Pseudonocardiales</taxon>
        <taxon>Pseudonocardiaceae</taxon>
        <taxon>Actinosynnema</taxon>
    </lineage>
</organism>
<name>C6WQT6_ACTMD</name>
<dbReference type="EMBL" id="CP001630">
    <property type="protein sequence ID" value="ACU38776.1"/>
    <property type="molecule type" value="Genomic_DNA"/>
</dbReference>
<dbReference type="GO" id="GO:0008654">
    <property type="term" value="P:phospholipid biosynthetic process"/>
    <property type="evidence" value="ECO:0007669"/>
    <property type="project" value="InterPro"/>
</dbReference>
<dbReference type="GO" id="GO:0016020">
    <property type="term" value="C:membrane"/>
    <property type="evidence" value="ECO:0007669"/>
    <property type="project" value="InterPro"/>
</dbReference>
<feature type="compositionally biased region" description="Pro residues" evidence="1">
    <location>
        <begin position="1"/>
        <end position="32"/>
    </location>
</feature>
<evidence type="ECO:0000313" key="3">
    <source>
        <dbReference type="EMBL" id="ACU38776.1"/>
    </source>
</evidence>
<dbReference type="Pfam" id="PF01066">
    <property type="entry name" value="CDP-OH_P_transf"/>
    <property type="match status" value="1"/>
</dbReference>
<keyword evidence="3" id="KW-0808">Transferase</keyword>
<accession>C6WQT6</accession>
<feature type="transmembrane region" description="Helical" evidence="2">
    <location>
        <begin position="213"/>
        <end position="238"/>
    </location>
</feature>
<dbReference type="KEGG" id="ami:Amir_4950"/>
<evidence type="ECO:0000313" key="4">
    <source>
        <dbReference type="Proteomes" id="UP000002213"/>
    </source>
</evidence>
<protein>
    <submittedName>
        <fullName evidence="3">CDP-alcohol phosphatidyltransferase</fullName>
    </submittedName>
</protein>
<dbReference type="HOGENOM" id="CLU_099330_0_0_11"/>
<keyword evidence="2" id="KW-0472">Membrane</keyword>
<dbReference type="STRING" id="446462.Amir_4950"/>
<feature type="transmembrane region" description="Helical" evidence="2">
    <location>
        <begin position="95"/>
        <end position="117"/>
    </location>
</feature>
<dbReference type="Gene3D" id="1.20.120.1760">
    <property type="match status" value="1"/>
</dbReference>
<dbReference type="InterPro" id="IPR043130">
    <property type="entry name" value="CDP-OH_PTrfase_TM_dom"/>
</dbReference>
<reference evidence="3 4" key="1">
    <citation type="journal article" date="2009" name="Stand. Genomic Sci.">
        <title>Complete genome sequence of Actinosynnema mirum type strain (101).</title>
        <authorList>
            <person name="Land M."/>
            <person name="Lapidus A."/>
            <person name="Mayilraj S."/>
            <person name="Chen F."/>
            <person name="Copeland A."/>
            <person name="Del Rio T.G."/>
            <person name="Nolan M."/>
            <person name="Lucas S."/>
            <person name="Tice H."/>
            <person name="Cheng J.F."/>
            <person name="Chertkov O."/>
            <person name="Bruce D."/>
            <person name="Goodwin L."/>
            <person name="Pitluck S."/>
            <person name="Rohde M."/>
            <person name="Goker M."/>
            <person name="Pati A."/>
            <person name="Ivanova N."/>
            <person name="Mavromatis K."/>
            <person name="Chen A."/>
            <person name="Palaniappan K."/>
            <person name="Hauser L."/>
            <person name="Chang Y.J."/>
            <person name="Jeffries C.C."/>
            <person name="Brettin T."/>
            <person name="Detter J.C."/>
            <person name="Han C."/>
            <person name="Chain P."/>
            <person name="Tindall B.J."/>
            <person name="Bristow J."/>
            <person name="Eisen J.A."/>
            <person name="Markowitz V."/>
            <person name="Hugenholtz P."/>
            <person name="Kyrpides N.C."/>
            <person name="Klenk H.P."/>
        </authorList>
    </citation>
    <scope>NUCLEOTIDE SEQUENCE [LARGE SCALE GENOMIC DNA]</scope>
    <source>
        <strain evidence="4">ATCC 29888 / DSM 43827 / JCM 3225 / NBRC 14064 / NCIMB 13271 / NRRL B-12336 / IMRU 3971 / 101</strain>
    </source>
</reference>